<dbReference type="KEGG" id="loa:LOAG_19039"/>
<evidence type="ECO:0000256" key="1">
    <source>
        <dbReference type="SAM" id="SignalP"/>
    </source>
</evidence>
<dbReference type="RefSeq" id="XP_020304504.1">
    <property type="nucleotide sequence ID" value="XM_020451695.1"/>
</dbReference>
<organism evidence="2">
    <name type="scientific">Loa loa</name>
    <name type="common">Eye worm</name>
    <name type="synonym">Filaria loa</name>
    <dbReference type="NCBI Taxonomy" id="7209"/>
    <lineage>
        <taxon>Eukaryota</taxon>
        <taxon>Metazoa</taxon>
        <taxon>Ecdysozoa</taxon>
        <taxon>Nematoda</taxon>
        <taxon>Chromadorea</taxon>
        <taxon>Rhabditida</taxon>
        <taxon>Spirurina</taxon>
        <taxon>Spiruromorpha</taxon>
        <taxon>Filarioidea</taxon>
        <taxon>Onchocercidae</taxon>
        <taxon>Loa</taxon>
    </lineage>
</organism>
<reference evidence="2" key="1">
    <citation type="submission" date="2012-04" db="EMBL/GenBank/DDBJ databases">
        <title>The Genome Sequence of Loa loa.</title>
        <authorList>
            <consortium name="The Broad Institute Genome Sequencing Platform"/>
            <consortium name="Broad Institute Genome Sequencing Center for Infectious Disease"/>
            <person name="Nutman T.B."/>
            <person name="Fink D.L."/>
            <person name="Russ C."/>
            <person name="Young S."/>
            <person name="Zeng Q."/>
            <person name="Gargeya S."/>
            <person name="Alvarado L."/>
            <person name="Berlin A."/>
            <person name="Chapman S.B."/>
            <person name="Chen Z."/>
            <person name="Freedman E."/>
            <person name="Gellesch M."/>
            <person name="Goldberg J."/>
            <person name="Griggs A."/>
            <person name="Gujja S."/>
            <person name="Heilman E.R."/>
            <person name="Heiman D."/>
            <person name="Howarth C."/>
            <person name="Mehta T."/>
            <person name="Neiman D."/>
            <person name="Pearson M."/>
            <person name="Roberts A."/>
            <person name="Saif S."/>
            <person name="Shea T."/>
            <person name="Shenoy N."/>
            <person name="Sisk P."/>
            <person name="Stolte C."/>
            <person name="Sykes S."/>
            <person name="White J."/>
            <person name="Yandava C."/>
            <person name="Haas B."/>
            <person name="Henn M.R."/>
            <person name="Nusbaum C."/>
            <person name="Birren B."/>
        </authorList>
    </citation>
    <scope>NUCLEOTIDE SEQUENCE [LARGE SCALE GENOMIC DNA]</scope>
</reference>
<dbReference type="CTD" id="31252142"/>
<gene>
    <name evidence="2" type="ORF">LOAG_19039</name>
</gene>
<proteinExistence type="predicted"/>
<name>A0A1S0UFA9_LOALO</name>
<feature type="signal peptide" evidence="1">
    <location>
        <begin position="1"/>
        <end position="21"/>
    </location>
</feature>
<dbReference type="OrthoDB" id="5823757at2759"/>
<keyword evidence="1" id="KW-0732">Signal</keyword>
<dbReference type="InParanoid" id="A0A1S0UFA9"/>
<dbReference type="EMBL" id="JH713076">
    <property type="protein sequence ID" value="EJD73544.1"/>
    <property type="molecule type" value="Genomic_DNA"/>
</dbReference>
<sequence length="91" mass="10429">MAKLIVYIAFFICCQAPNARQAGQRQNGEVRAAEIITDYKADELWEDGRLIATTKVNKSTLMNYGTMEDGRSFILEEKPFLFMENSFNLIK</sequence>
<feature type="chain" id="PRO_5010199959" evidence="1">
    <location>
        <begin position="22"/>
        <end position="91"/>
    </location>
</feature>
<evidence type="ECO:0000313" key="2">
    <source>
        <dbReference type="EMBL" id="EJD73544.1"/>
    </source>
</evidence>
<accession>A0A1S0UFA9</accession>
<protein>
    <submittedName>
        <fullName evidence="2">Uncharacterized protein</fullName>
    </submittedName>
</protein>
<dbReference type="OMA" id="ICCGGMR"/>
<dbReference type="AlphaFoldDB" id="A0A1S0UFA9"/>
<dbReference type="GeneID" id="31252142"/>